<dbReference type="EMBL" id="DF968085">
    <property type="protein sequence ID" value="GAP04785.1"/>
    <property type="molecule type" value="Genomic_DNA"/>
</dbReference>
<keyword evidence="4" id="KW-1185">Reference proteome</keyword>
<organism evidence="3">
    <name type="scientific">Fructobacillus tropaeoli</name>
    <dbReference type="NCBI Taxonomy" id="709323"/>
    <lineage>
        <taxon>Bacteria</taxon>
        <taxon>Bacillati</taxon>
        <taxon>Bacillota</taxon>
        <taxon>Bacilli</taxon>
        <taxon>Lactobacillales</taxon>
        <taxon>Lactobacillaceae</taxon>
        <taxon>Fructobacillus</taxon>
    </lineage>
</organism>
<reference evidence="2 4" key="2">
    <citation type="submission" date="2023-10" db="EMBL/GenBank/DDBJ databases">
        <authorList>
            <person name="Botero Cardona J."/>
        </authorList>
    </citation>
    <scope>NUCLEOTIDE SEQUENCE [LARGE SCALE GENOMIC DNA]</scope>
    <source>
        <strain evidence="2 4">R-53137</strain>
    </source>
</reference>
<keyword evidence="1" id="KW-0812">Transmembrane</keyword>
<accession>A0A3F3H184</accession>
<dbReference type="AlphaFoldDB" id="A0A3F3H184"/>
<dbReference type="STRING" id="709323.GCA_001047135_01350"/>
<evidence type="ECO:0000256" key="1">
    <source>
        <dbReference type="SAM" id="Phobius"/>
    </source>
</evidence>
<sequence>MSKKAKIIYLILAILAVVEIIALAVLPHVFGNSQDKQPSVKLSQSQAKTAGTNADDLMKNLYQWSNDEEYANNKQNIIKNDVTNAKVINKVMPDDDSQSQINSTKLQSTYEGSQAFQKGNTAGDMTIEVKSTVTKSGESTKSTIVDAYQAHYDPKSERFTKLIYQGQQKTT</sequence>
<protein>
    <submittedName>
        <fullName evidence="3">3-oxoacyl-(Acyl-carrier-protein) synthase</fullName>
    </submittedName>
</protein>
<feature type="transmembrane region" description="Helical" evidence="1">
    <location>
        <begin position="7"/>
        <end position="30"/>
    </location>
</feature>
<evidence type="ECO:0000313" key="2">
    <source>
        <dbReference type="EMBL" id="CAK1253235.1"/>
    </source>
</evidence>
<dbReference type="Proteomes" id="UP000064514">
    <property type="component" value="Unassembled WGS sequence"/>
</dbReference>
<proteinExistence type="predicted"/>
<dbReference type="Proteomes" id="UP001314262">
    <property type="component" value="Unassembled WGS sequence"/>
</dbReference>
<name>A0A3F3H184_9LACO</name>
<keyword evidence="1" id="KW-1133">Transmembrane helix</keyword>
<gene>
    <name evidence="3" type="ORF">FTRO_0080560</name>
    <name evidence="2" type="ORF">R53137_KAKDMLNK_01469</name>
</gene>
<evidence type="ECO:0000313" key="4">
    <source>
        <dbReference type="Proteomes" id="UP001314262"/>
    </source>
</evidence>
<dbReference type="EMBL" id="CAUZLT010000006">
    <property type="protein sequence ID" value="CAK1253235.1"/>
    <property type="molecule type" value="Genomic_DNA"/>
</dbReference>
<evidence type="ECO:0000313" key="3">
    <source>
        <dbReference type="EMBL" id="GAP04785.1"/>
    </source>
</evidence>
<keyword evidence="1" id="KW-0472">Membrane</keyword>
<dbReference type="RefSeq" id="WP_059394130.1">
    <property type="nucleotide sequence ID" value="NZ_BOJU01000006.1"/>
</dbReference>
<reference evidence="3" key="1">
    <citation type="journal article" date="2015" name="BMC Genomics">
        <title>Comparative genomics of Fructobacillus spp. and Leuconostoc spp. reveals niche-specific evolution of Fructobacillus spp.</title>
        <authorList>
            <person name="Endo A."/>
            <person name="Tanizawa Y."/>
            <person name="Tanaka N."/>
            <person name="Maeno S."/>
            <person name="Kumar H."/>
            <person name="Shiwa Y."/>
            <person name="Okada S."/>
            <person name="Yoshikawa H."/>
            <person name="Dicks L."/>
            <person name="Nakagawa J."/>
            <person name="Arita M."/>
        </authorList>
    </citation>
    <scope>NUCLEOTIDE SEQUENCE [LARGE SCALE GENOMIC DNA]</scope>
    <source>
        <strain evidence="3">F214-1</strain>
    </source>
</reference>